<keyword evidence="1" id="KW-0808">Transferase</keyword>
<dbReference type="InterPro" id="IPR003812">
    <property type="entry name" value="Fido"/>
</dbReference>
<comment type="caution">
    <text evidence="10">The sequence shown here is derived from an EMBL/GenBank/DDBJ whole genome shotgun (WGS) entry which is preliminary data.</text>
</comment>
<evidence type="ECO:0000256" key="7">
    <source>
        <dbReference type="ARBA" id="ARBA00048696"/>
    </source>
</evidence>
<evidence type="ECO:0000256" key="1">
    <source>
        <dbReference type="ARBA" id="ARBA00022679"/>
    </source>
</evidence>
<dbReference type="PANTHER" id="PTHR39560:SF1">
    <property type="entry name" value="PROTEIN ADENYLYLTRANSFERASE FIC-RELATED"/>
    <property type="match status" value="1"/>
</dbReference>
<dbReference type="Pfam" id="PF02661">
    <property type="entry name" value="Fic"/>
    <property type="match status" value="1"/>
</dbReference>
<gene>
    <name evidence="10" type="ORF">GCM10023208_34700</name>
</gene>
<evidence type="ECO:0000259" key="9">
    <source>
        <dbReference type="PROSITE" id="PS51459"/>
    </source>
</evidence>
<evidence type="ECO:0000313" key="11">
    <source>
        <dbReference type="Proteomes" id="UP001500518"/>
    </source>
</evidence>
<evidence type="ECO:0000256" key="3">
    <source>
        <dbReference type="ARBA" id="ARBA00022741"/>
    </source>
</evidence>
<dbReference type="PANTHER" id="PTHR39560">
    <property type="entry name" value="PROTEIN ADENYLYLTRANSFERASE FIC-RELATED"/>
    <property type="match status" value="1"/>
</dbReference>
<evidence type="ECO:0000256" key="8">
    <source>
        <dbReference type="SAM" id="MobiDB-lite"/>
    </source>
</evidence>
<dbReference type="EC" id="2.7.7.108" evidence="5"/>
<sequence>MNDPYTYRDSRVLQNKLGIRDERTLNEREALLTARRYGEVLAARTAPATNTRAYQDLHRQLFQDVYRWAGRLRIVDISKPGSTFARAHLIEASLDREFKQLPDLDTLRKMDPDRFADTMARHLSELNAAHPFREGNGRAMRLHLQLHAMAAEKTVSVQAINRVEWLEASRTSFLTANHASLAKVIRDAMEGERQKVEPIRGAAGIAMPPQLDMLLPPGSKQTISVDQAKQQIERYLPTAQVMAARQHEQLSRLAQTSSDMRQLAERSAQEVAFLRDPKGPFHHLQLIEQRRYDKFEVNWSEGMDPLQRVRSISAGSAAFLSKMAERDVKAADRALHLSPMPRGVGQVERRLADQFMKNTAAENRADPRLAPFQLAVERHIADARAEGATKAQLAKVADSAKRSVAEDLAHGKTPEKINDKSKGRER</sequence>
<feature type="compositionally biased region" description="Basic and acidic residues" evidence="8">
    <location>
        <begin position="398"/>
        <end position="426"/>
    </location>
</feature>
<evidence type="ECO:0000256" key="6">
    <source>
        <dbReference type="ARBA" id="ARBA00047939"/>
    </source>
</evidence>
<organism evidence="10 11">
    <name type="scientific">Erythrobacter westpacificensis</name>
    <dbReference type="NCBI Taxonomy" id="1055231"/>
    <lineage>
        <taxon>Bacteria</taxon>
        <taxon>Pseudomonadati</taxon>
        <taxon>Pseudomonadota</taxon>
        <taxon>Alphaproteobacteria</taxon>
        <taxon>Sphingomonadales</taxon>
        <taxon>Erythrobacteraceae</taxon>
        <taxon>Erythrobacter/Porphyrobacter group</taxon>
        <taxon>Erythrobacter</taxon>
    </lineage>
</organism>
<reference evidence="11" key="1">
    <citation type="journal article" date="2019" name="Int. J. Syst. Evol. Microbiol.">
        <title>The Global Catalogue of Microorganisms (GCM) 10K type strain sequencing project: providing services to taxonomists for standard genome sequencing and annotation.</title>
        <authorList>
            <consortium name="The Broad Institute Genomics Platform"/>
            <consortium name="The Broad Institute Genome Sequencing Center for Infectious Disease"/>
            <person name="Wu L."/>
            <person name="Ma J."/>
        </authorList>
    </citation>
    <scope>NUCLEOTIDE SEQUENCE [LARGE SCALE GENOMIC DNA]</scope>
    <source>
        <strain evidence="11">JCM 18014</strain>
    </source>
</reference>
<evidence type="ECO:0000256" key="2">
    <source>
        <dbReference type="ARBA" id="ARBA00022695"/>
    </source>
</evidence>
<comment type="catalytic activity">
    <reaction evidence="7">
        <text>L-tyrosyl-[protein] + ATP = O-(5'-adenylyl)-L-tyrosyl-[protein] + diphosphate</text>
        <dbReference type="Rhea" id="RHEA:54288"/>
        <dbReference type="Rhea" id="RHEA-COMP:10136"/>
        <dbReference type="Rhea" id="RHEA-COMP:13846"/>
        <dbReference type="ChEBI" id="CHEBI:30616"/>
        <dbReference type="ChEBI" id="CHEBI:33019"/>
        <dbReference type="ChEBI" id="CHEBI:46858"/>
        <dbReference type="ChEBI" id="CHEBI:83624"/>
        <dbReference type="EC" id="2.7.7.108"/>
    </reaction>
</comment>
<dbReference type="Proteomes" id="UP001500518">
    <property type="component" value="Unassembled WGS sequence"/>
</dbReference>
<dbReference type="PROSITE" id="PS51459">
    <property type="entry name" value="FIDO"/>
    <property type="match status" value="1"/>
</dbReference>
<keyword evidence="2" id="KW-0548">Nucleotidyltransferase</keyword>
<name>A0ABP9KT54_9SPHN</name>
<dbReference type="RefSeq" id="WP_346034150.1">
    <property type="nucleotide sequence ID" value="NZ_BAABHV010000036.1"/>
</dbReference>
<dbReference type="EMBL" id="BAABHV010000036">
    <property type="protein sequence ID" value="GAA5063571.1"/>
    <property type="molecule type" value="Genomic_DNA"/>
</dbReference>
<dbReference type="Gene3D" id="1.10.3290.10">
    <property type="entry name" value="Fido-like domain"/>
    <property type="match status" value="1"/>
</dbReference>
<evidence type="ECO:0000256" key="5">
    <source>
        <dbReference type="ARBA" id="ARBA00034531"/>
    </source>
</evidence>
<dbReference type="InterPro" id="IPR036597">
    <property type="entry name" value="Fido-like_dom_sf"/>
</dbReference>
<evidence type="ECO:0000256" key="4">
    <source>
        <dbReference type="ARBA" id="ARBA00022840"/>
    </source>
</evidence>
<comment type="catalytic activity">
    <reaction evidence="6">
        <text>L-threonyl-[protein] + ATP = 3-O-(5'-adenylyl)-L-threonyl-[protein] + diphosphate</text>
        <dbReference type="Rhea" id="RHEA:54292"/>
        <dbReference type="Rhea" id="RHEA-COMP:11060"/>
        <dbReference type="Rhea" id="RHEA-COMP:13847"/>
        <dbReference type="ChEBI" id="CHEBI:30013"/>
        <dbReference type="ChEBI" id="CHEBI:30616"/>
        <dbReference type="ChEBI" id="CHEBI:33019"/>
        <dbReference type="ChEBI" id="CHEBI:138113"/>
        <dbReference type="EC" id="2.7.7.108"/>
    </reaction>
</comment>
<accession>A0ABP9KT54</accession>
<feature type="domain" description="Fido" evidence="9">
    <location>
        <begin position="49"/>
        <end position="187"/>
    </location>
</feature>
<keyword evidence="3" id="KW-0547">Nucleotide-binding</keyword>
<keyword evidence="11" id="KW-1185">Reference proteome</keyword>
<feature type="region of interest" description="Disordered" evidence="8">
    <location>
        <begin position="388"/>
        <end position="426"/>
    </location>
</feature>
<keyword evidence="4" id="KW-0067">ATP-binding</keyword>
<evidence type="ECO:0000313" key="10">
    <source>
        <dbReference type="EMBL" id="GAA5063571.1"/>
    </source>
</evidence>
<proteinExistence type="predicted"/>
<protein>
    <recommendedName>
        <fullName evidence="5">protein adenylyltransferase</fullName>
        <ecNumber evidence="5">2.7.7.108</ecNumber>
    </recommendedName>
</protein>
<dbReference type="SUPFAM" id="SSF140931">
    <property type="entry name" value="Fic-like"/>
    <property type="match status" value="1"/>
</dbReference>